<dbReference type="Proteomes" id="UP000501099">
    <property type="component" value="Chromosome"/>
</dbReference>
<name>A0A6M9F5U3_STRMT</name>
<reference evidence="1 2" key="1">
    <citation type="submission" date="2020-01" db="EMBL/GenBank/DDBJ databases">
        <title>Complete genome sequence of the tetracycline resistane Streptococcus mitis isolate S022-V3-A4.</title>
        <authorList>
            <person name="Pinzauti D."/>
            <person name="Iannelli F."/>
            <person name="Pozzi G."/>
            <person name="Santoro F."/>
        </authorList>
    </citation>
    <scope>NUCLEOTIDE SEQUENCE [LARGE SCALE GENOMIC DNA]</scope>
    <source>
        <strain evidence="1 2">S022-V3-A4</strain>
    </source>
</reference>
<gene>
    <name evidence="1" type="ORF">M594_05555</name>
</gene>
<organism evidence="1 2">
    <name type="scientific">Streptococcus mitis</name>
    <dbReference type="NCBI Taxonomy" id="28037"/>
    <lineage>
        <taxon>Bacteria</taxon>
        <taxon>Bacillati</taxon>
        <taxon>Bacillota</taxon>
        <taxon>Bacilli</taxon>
        <taxon>Lactobacillales</taxon>
        <taxon>Streptococcaceae</taxon>
        <taxon>Streptococcus</taxon>
        <taxon>Streptococcus mitis group</taxon>
    </lineage>
</organism>
<evidence type="ECO:0000313" key="1">
    <source>
        <dbReference type="EMBL" id="QKL33173.1"/>
    </source>
</evidence>
<dbReference type="RefSeq" id="WP_173876182.1">
    <property type="nucleotide sequence ID" value="NZ_CP047883.1"/>
</dbReference>
<accession>A0A6M9F5U3</accession>
<dbReference type="EMBL" id="CP047883">
    <property type="protein sequence ID" value="QKL33173.1"/>
    <property type="molecule type" value="Genomic_DNA"/>
</dbReference>
<sequence length="95" mass="11409">MKLQEVRNMLGNDFEAIISEFEREGIVFESQFSSLYSMFCKKYTYQLVKLLEKETQLEVSYGYAVPYFYYFDTNRFDRSEATRIAIKYQIDKGNM</sequence>
<dbReference type="AlphaFoldDB" id="A0A6M9F5U3"/>
<proteinExistence type="predicted"/>
<protein>
    <submittedName>
        <fullName evidence="1">Uncharacterized protein</fullName>
    </submittedName>
</protein>
<evidence type="ECO:0000313" key="2">
    <source>
        <dbReference type="Proteomes" id="UP000501099"/>
    </source>
</evidence>